<dbReference type="SMART" id="SM00978">
    <property type="entry name" value="Tim44"/>
    <property type="match status" value="1"/>
</dbReference>
<dbReference type="InterPro" id="IPR016985">
    <property type="entry name" value="UCP031890_Tim44-rel"/>
</dbReference>
<evidence type="ECO:0000259" key="3">
    <source>
        <dbReference type="SMART" id="SM00978"/>
    </source>
</evidence>
<reference evidence="4 5" key="1">
    <citation type="submission" date="2016-10" db="EMBL/GenBank/DDBJ databases">
        <authorList>
            <person name="Varghese N."/>
            <person name="Submissions S."/>
        </authorList>
    </citation>
    <scope>NUCLEOTIDE SEQUENCE [LARGE SCALE GENOMIC DNA]</scope>
    <source>
        <strain evidence="4 5">DSM 18839</strain>
    </source>
</reference>
<comment type="caution">
    <text evidence="4">The sequence shown here is derived from an EMBL/GenBank/DDBJ whole genome shotgun (WGS) entry which is preliminary data.</text>
</comment>
<dbReference type="Gene3D" id="3.10.450.240">
    <property type="match status" value="1"/>
</dbReference>
<organism evidence="4 5">
    <name type="scientific">Thalassobaculum litoreum DSM 18839</name>
    <dbReference type="NCBI Taxonomy" id="1123362"/>
    <lineage>
        <taxon>Bacteria</taxon>
        <taxon>Pseudomonadati</taxon>
        <taxon>Pseudomonadota</taxon>
        <taxon>Alphaproteobacteria</taxon>
        <taxon>Rhodospirillales</taxon>
        <taxon>Thalassobaculaceae</taxon>
        <taxon>Thalassobaculum</taxon>
    </lineage>
</organism>
<feature type="domain" description="Tim44-like" evidence="3">
    <location>
        <begin position="76"/>
        <end position="222"/>
    </location>
</feature>
<dbReference type="NCBIfam" id="NF033779">
    <property type="entry name" value="Tim44_TimA_adap"/>
    <property type="match status" value="1"/>
</dbReference>
<dbReference type="Pfam" id="PF04280">
    <property type="entry name" value="Tim44"/>
    <property type="match status" value="1"/>
</dbReference>
<dbReference type="Proteomes" id="UP000198615">
    <property type="component" value="Unassembled WGS sequence"/>
</dbReference>
<sequence length="225" mass="24804">MGSSFPLFEIILYAMIAGFLILKLRSVLGRRTGNEKQRPDPFSAPPAANESEQDNIIPLPDRAAKEPDDIDERDPLTASLMRIKLADDSFDDKEFVGGARGAFEMIVQAYAAGDVDTLKSLISGPLYGGFVQAIEEREQANETQETTIVSFRSVEITGAELDGHEARVTVEFVTEQVKVTRDAAGTVVDGDPDKIEVLTDIWTFERDVRSSDPNWELVAARVPEE</sequence>
<dbReference type="EMBL" id="FNBW01000006">
    <property type="protein sequence ID" value="SDF72818.1"/>
    <property type="molecule type" value="Genomic_DNA"/>
</dbReference>
<accession>A0A8G2BHC2</accession>
<gene>
    <name evidence="4" type="ORF">SAMN05660686_02095</name>
</gene>
<protein>
    <submittedName>
        <fullName evidence="4">Predicted lipid-binding transport protein, Tim44 family</fullName>
    </submittedName>
</protein>
<dbReference type="SUPFAM" id="SSF54427">
    <property type="entry name" value="NTF2-like"/>
    <property type="match status" value="1"/>
</dbReference>
<dbReference type="AlphaFoldDB" id="A0A8G2BHC2"/>
<name>A0A8G2BHC2_9PROT</name>
<keyword evidence="5" id="KW-1185">Reference proteome</keyword>
<evidence type="ECO:0000256" key="2">
    <source>
        <dbReference type="SAM" id="Phobius"/>
    </source>
</evidence>
<feature type="transmembrane region" description="Helical" evidence="2">
    <location>
        <begin position="6"/>
        <end position="28"/>
    </location>
</feature>
<keyword evidence="2" id="KW-0812">Transmembrane</keyword>
<keyword evidence="2" id="KW-0472">Membrane</keyword>
<feature type="region of interest" description="Disordered" evidence="1">
    <location>
        <begin position="33"/>
        <end position="73"/>
    </location>
</feature>
<dbReference type="PANTHER" id="PTHR41542">
    <property type="entry name" value="BLL5807 PROTEIN"/>
    <property type="match status" value="1"/>
</dbReference>
<proteinExistence type="predicted"/>
<dbReference type="OrthoDB" id="9798618at2"/>
<dbReference type="InterPro" id="IPR007379">
    <property type="entry name" value="Tim44-like_dom"/>
</dbReference>
<evidence type="ECO:0000313" key="4">
    <source>
        <dbReference type="EMBL" id="SDF72818.1"/>
    </source>
</evidence>
<dbReference type="InterPro" id="IPR032710">
    <property type="entry name" value="NTF2-like_dom_sf"/>
</dbReference>
<keyword evidence="2" id="KW-1133">Transmembrane helix</keyword>
<dbReference type="RefSeq" id="WP_028796118.1">
    <property type="nucleotide sequence ID" value="NZ_FNBW01000006.1"/>
</dbReference>
<dbReference type="PIRSF" id="PIRSF031890">
    <property type="entry name" value="UCP031890_transporter_Tim44"/>
    <property type="match status" value="1"/>
</dbReference>
<evidence type="ECO:0000313" key="5">
    <source>
        <dbReference type="Proteomes" id="UP000198615"/>
    </source>
</evidence>
<dbReference type="PANTHER" id="PTHR41542:SF1">
    <property type="entry name" value="BLL5807 PROTEIN"/>
    <property type="match status" value="1"/>
</dbReference>
<evidence type="ECO:0000256" key="1">
    <source>
        <dbReference type="SAM" id="MobiDB-lite"/>
    </source>
</evidence>